<evidence type="ECO:0000313" key="2">
    <source>
        <dbReference type="EMBL" id="AXY67204.1"/>
    </source>
</evidence>
<gene>
    <name evidence="2" type="ORF">D3A95_00535</name>
</gene>
<dbReference type="AlphaFoldDB" id="A0A3B7MD41"/>
<keyword evidence="3" id="KW-1185">Reference proteome</keyword>
<accession>A0A3B7MD41</accession>
<evidence type="ECO:0000313" key="3">
    <source>
        <dbReference type="Proteomes" id="UP000261812"/>
    </source>
</evidence>
<reference evidence="3" key="1">
    <citation type="submission" date="2018-09" db="EMBL/GenBank/DDBJ databases">
        <title>Complete genome sequence of thermophilic cyanobacteria strain Thermosynechococcus elongatus PKUAC-SCTE542.</title>
        <authorList>
            <person name="Liang Y."/>
            <person name="Tang J."/>
            <person name="Daroch M."/>
        </authorList>
    </citation>
    <scope>NUCLEOTIDE SEQUENCE [LARGE SCALE GENOMIC DNA]</scope>
    <source>
        <strain evidence="3">E542</strain>
    </source>
</reference>
<keyword evidence="1" id="KW-0472">Membrane</keyword>
<name>A0A3B7MD41_9CYAN</name>
<keyword evidence="1" id="KW-1133">Transmembrane helix</keyword>
<sequence>MARPKRQLLLPTVILLWTVASLGFMAQWDLHPILRYYGWVFTAQVAFLIFFAPAIARQLRGSRRSQKNESPP</sequence>
<evidence type="ECO:0000256" key="1">
    <source>
        <dbReference type="SAM" id="Phobius"/>
    </source>
</evidence>
<protein>
    <submittedName>
        <fullName evidence="2">Uncharacterized protein</fullName>
    </submittedName>
</protein>
<proteinExistence type="predicted"/>
<dbReference type="Proteomes" id="UP000261812">
    <property type="component" value="Chromosome"/>
</dbReference>
<dbReference type="EMBL" id="CP032152">
    <property type="protein sequence ID" value="AXY67204.1"/>
    <property type="molecule type" value="Genomic_DNA"/>
</dbReference>
<dbReference type="KEGG" id="tsq:D3A95_00535"/>
<organism evidence="2 3">
    <name type="scientific">Thermosynechococcus sichuanensis E542</name>
    <dbReference type="NCBI Taxonomy" id="2016101"/>
    <lineage>
        <taxon>Bacteria</taxon>
        <taxon>Bacillati</taxon>
        <taxon>Cyanobacteriota</taxon>
        <taxon>Cyanophyceae</taxon>
        <taxon>Acaryochloridales</taxon>
        <taxon>Thermosynechococcaceae</taxon>
        <taxon>Thermosynechococcus</taxon>
        <taxon>Thermosynechococcus sichuanensis</taxon>
    </lineage>
</organism>
<keyword evidence="1" id="KW-0812">Transmembrane</keyword>
<dbReference type="RefSeq" id="WP_181495463.1">
    <property type="nucleotide sequence ID" value="NZ_CP032152.1"/>
</dbReference>
<feature type="transmembrane region" description="Helical" evidence="1">
    <location>
        <begin position="36"/>
        <end position="56"/>
    </location>
</feature>